<dbReference type="InterPro" id="IPR017923">
    <property type="entry name" value="TFIIS_N"/>
</dbReference>
<feature type="compositionally biased region" description="Polar residues" evidence="4">
    <location>
        <begin position="292"/>
        <end position="304"/>
    </location>
</feature>
<dbReference type="AlphaFoldDB" id="A0AA89AJV2"/>
<dbReference type="SUPFAM" id="SSF47676">
    <property type="entry name" value="Conserved domain common to transcription factors TFIIS, elongin A, CRSP70"/>
    <property type="match status" value="1"/>
</dbReference>
<evidence type="ECO:0000259" key="5">
    <source>
        <dbReference type="PROSITE" id="PS51319"/>
    </source>
</evidence>
<dbReference type="SMART" id="SM00509">
    <property type="entry name" value="TFS2N"/>
    <property type="match status" value="1"/>
</dbReference>
<feature type="region of interest" description="Disordered" evidence="4">
    <location>
        <begin position="410"/>
        <end position="439"/>
    </location>
</feature>
<evidence type="ECO:0000256" key="1">
    <source>
        <dbReference type="ARBA" id="ARBA00004123"/>
    </source>
</evidence>
<name>A0AA89AJV2_9ASTE</name>
<dbReference type="Proteomes" id="UP001188597">
    <property type="component" value="Unassembled WGS sequence"/>
</dbReference>
<accession>A0AA89AJV2</accession>
<evidence type="ECO:0000313" key="6">
    <source>
        <dbReference type="EMBL" id="KAK3006584.1"/>
    </source>
</evidence>
<dbReference type="PANTHER" id="PTHR46554:SF2">
    <property type="entry name" value="TFIIS N-TERMINAL DOMAIN-CONTAINING PROTEIN"/>
    <property type="match status" value="1"/>
</dbReference>
<evidence type="ECO:0000256" key="3">
    <source>
        <dbReference type="PROSITE-ProRule" id="PRU00649"/>
    </source>
</evidence>
<keyword evidence="2 3" id="KW-0539">Nucleus</keyword>
<comment type="caution">
    <text evidence="6">The sequence shown here is derived from an EMBL/GenBank/DDBJ whole genome shotgun (WGS) entry which is preliminary data.</text>
</comment>
<dbReference type="CDD" id="cd00183">
    <property type="entry name" value="TFIIS_I"/>
    <property type="match status" value="1"/>
</dbReference>
<protein>
    <recommendedName>
        <fullName evidence="5">TFIIS N-terminal domain-containing protein</fullName>
    </recommendedName>
</protein>
<reference evidence="6" key="1">
    <citation type="submission" date="2022-12" db="EMBL/GenBank/DDBJ databases">
        <title>Draft genome assemblies for two species of Escallonia (Escalloniales).</title>
        <authorList>
            <person name="Chanderbali A."/>
            <person name="Dervinis C."/>
            <person name="Anghel I."/>
            <person name="Soltis D."/>
            <person name="Soltis P."/>
            <person name="Zapata F."/>
        </authorList>
    </citation>
    <scope>NUCLEOTIDE SEQUENCE</scope>
    <source>
        <strain evidence="6">UCBG64.0493</strain>
        <tissue evidence="6">Leaf</tissue>
    </source>
</reference>
<dbReference type="InterPro" id="IPR003617">
    <property type="entry name" value="TFIIS/CRSP70_N_sub"/>
</dbReference>
<dbReference type="PROSITE" id="PS51319">
    <property type="entry name" value="TFIIS_N"/>
    <property type="match status" value="1"/>
</dbReference>
<evidence type="ECO:0000256" key="2">
    <source>
        <dbReference type="ARBA" id="ARBA00023242"/>
    </source>
</evidence>
<feature type="compositionally biased region" description="Basic and acidic residues" evidence="4">
    <location>
        <begin position="336"/>
        <end position="349"/>
    </location>
</feature>
<sequence length="439" mass="49334">MELKSGNLDKWRDYFRTANSDIFDIIEHAIMVAASDCPKEFRLRRDRIAEVLFSCRLTRCFGCDRVELAVPEGSEDGGGCKSGCDGDGGSKDSKVKSSGDDHGERNLNQVSNYSFGEAEALTDEIEEESQIVGEVLRIKEIVDNSEDESESVLFESLRRLQLMGLSVETLKVTEIGKAVKVLRKHASKEIRHLARTLIDGWMAMVDEWYSTKPVVAGTESTPESVNPSVLDEEEGLPSPPLEDLAFFATSTMELSQFFDGMDDDGNLRNGGEYNKNRQNGRKPPMENHNVPKRQQQLPVVSSTPPKDKGEQVKNFVKPNKPAIAESVRGRTAKPSVEQKVHSEAKFQQKSERLPIQMRPLAPQQDKPRCSDEAAVQVKLEVTKRKLQESYQQVENAKKQRTIQVMELHDIPKQGLGHKNPQKKPSNNHNRHWSGSIGRR</sequence>
<gene>
    <name evidence="6" type="ORF">RJ639_016901</name>
</gene>
<comment type="subcellular location">
    <subcellularLocation>
        <location evidence="1 3">Nucleus</location>
    </subcellularLocation>
</comment>
<dbReference type="Pfam" id="PF08711">
    <property type="entry name" value="Med26"/>
    <property type="match status" value="1"/>
</dbReference>
<feature type="compositionally biased region" description="Basic and acidic residues" evidence="4">
    <location>
        <begin position="88"/>
        <end position="105"/>
    </location>
</feature>
<feature type="compositionally biased region" description="Gly residues" evidence="4">
    <location>
        <begin position="76"/>
        <end position="87"/>
    </location>
</feature>
<feature type="region of interest" description="Disordered" evidence="4">
    <location>
        <begin position="262"/>
        <end position="313"/>
    </location>
</feature>
<dbReference type="GO" id="GO:0005634">
    <property type="term" value="C:nucleus"/>
    <property type="evidence" value="ECO:0007669"/>
    <property type="project" value="UniProtKB-SubCell"/>
</dbReference>
<proteinExistence type="predicted"/>
<dbReference type="EMBL" id="JAVXUP010001974">
    <property type="protein sequence ID" value="KAK3006584.1"/>
    <property type="molecule type" value="Genomic_DNA"/>
</dbReference>
<evidence type="ECO:0000256" key="4">
    <source>
        <dbReference type="SAM" id="MobiDB-lite"/>
    </source>
</evidence>
<dbReference type="InterPro" id="IPR035441">
    <property type="entry name" value="TFIIS/LEDGF_dom_sf"/>
</dbReference>
<dbReference type="Gene3D" id="1.20.930.10">
    <property type="entry name" value="Conserved domain common to transcription factors TFIIS, elongin A, CRSP70"/>
    <property type="match status" value="1"/>
</dbReference>
<dbReference type="PANTHER" id="PTHR46554">
    <property type="entry name" value="MEDIATOR OF RNA POLYMERASE II TRANSCRIPTION SUBUNIT 26A-RELATED"/>
    <property type="match status" value="1"/>
</dbReference>
<organism evidence="6 7">
    <name type="scientific">Escallonia herrerae</name>
    <dbReference type="NCBI Taxonomy" id="1293975"/>
    <lineage>
        <taxon>Eukaryota</taxon>
        <taxon>Viridiplantae</taxon>
        <taxon>Streptophyta</taxon>
        <taxon>Embryophyta</taxon>
        <taxon>Tracheophyta</taxon>
        <taxon>Spermatophyta</taxon>
        <taxon>Magnoliopsida</taxon>
        <taxon>eudicotyledons</taxon>
        <taxon>Gunneridae</taxon>
        <taxon>Pentapetalae</taxon>
        <taxon>asterids</taxon>
        <taxon>campanulids</taxon>
        <taxon>Escalloniales</taxon>
        <taxon>Escalloniaceae</taxon>
        <taxon>Escallonia</taxon>
    </lineage>
</organism>
<evidence type="ECO:0000313" key="7">
    <source>
        <dbReference type="Proteomes" id="UP001188597"/>
    </source>
</evidence>
<feature type="compositionally biased region" description="Polar residues" evidence="4">
    <location>
        <begin position="218"/>
        <end position="227"/>
    </location>
</feature>
<feature type="region of interest" description="Disordered" evidence="4">
    <location>
        <begin position="327"/>
        <end position="349"/>
    </location>
</feature>
<feature type="region of interest" description="Disordered" evidence="4">
    <location>
        <begin position="73"/>
        <end position="108"/>
    </location>
</feature>
<feature type="domain" description="TFIIS N-terminal" evidence="5">
    <location>
        <begin position="133"/>
        <end position="208"/>
    </location>
</feature>
<keyword evidence="7" id="KW-1185">Reference proteome</keyword>
<feature type="region of interest" description="Disordered" evidence="4">
    <location>
        <begin position="217"/>
        <end position="239"/>
    </location>
</feature>